<accession>A0A430RE90</accession>
<evidence type="ECO:0000313" key="2">
    <source>
        <dbReference type="Proteomes" id="UP000286910"/>
    </source>
</evidence>
<gene>
    <name evidence="1" type="ORF">CSW45_02945</name>
</gene>
<dbReference type="AlphaFoldDB" id="A0A430RE90"/>
<proteinExistence type="predicted"/>
<comment type="caution">
    <text evidence="1">The sequence shown here is derived from an EMBL/GenBank/DDBJ whole genome shotgun (WGS) entry which is preliminary data.</text>
</comment>
<dbReference type="EMBL" id="PELR01000062">
    <property type="protein sequence ID" value="RTH05698.1"/>
    <property type="molecule type" value="Genomic_DNA"/>
</dbReference>
<protein>
    <submittedName>
        <fullName evidence="1">Uncharacterized protein</fullName>
    </submittedName>
</protein>
<evidence type="ECO:0000313" key="1">
    <source>
        <dbReference type="EMBL" id="RTH05698.1"/>
    </source>
</evidence>
<reference evidence="1 2" key="1">
    <citation type="journal article" date="2019" name="Extremophiles">
        <title>Biogeography of thermophiles and predominance of Thermus scotoductus in domestic water heaters.</title>
        <authorList>
            <person name="Wilpiszeski R.L."/>
            <person name="Zhang Z."/>
            <person name="House C.H."/>
        </authorList>
    </citation>
    <scope>NUCLEOTIDE SEQUENCE [LARGE SCALE GENOMIC DNA]</scope>
    <source>
        <strain evidence="1 2">32_S32</strain>
    </source>
</reference>
<dbReference type="Proteomes" id="UP000286910">
    <property type="component" value="Unassembled WGS sequence"/>
</dbReference>
<name>A0A430RE90_THESC</name>
<organism evidence="1 2">
    <name type="scientific">Thermus scotoductus</name>
    <dbReference type="NCBI Taxonomy" id="37636"/>
    <lineage>
        <taxon>Bacteria</taxon>
        <taxon>Thermotogati</taxon>
        <taxon>Deinococcota</taxon>
        <taxon>Deinococci</taxon>
        <taxon>Thermales</taxon>
        <taxon>Thermaceae</taxon>
        <taxon>Thermus</taxon>
    </lineage>
</organism>
<sequence>MTGGGSPGGARGVHGQKRSTPLPLLLLEAALKAWVRVLEKGRKAQKELQEALERALRPPKERR</sequence>